<comment type="caution">
    <text evidence="2">The sequence shown here is derived from an EMBL/GenBank/DDBJ whole genome shotgun (WGS) entry which is preliminary data.</text>
</comment>
<proteinExistence type="predicted"/>
<dbReference type="Proteomes" id="UP000034849">
    <property type="component" value="Unassembled WGS sequence"/>
</dbReference>
<evidence type="ECO:0000313" key="3">
    <source>
        <dbReference type="Proteomes" id="UP000034849"/>
    </source>
</evidence>
<evidence type="ECO:0000313" key="2">
    <source>
        <dbReference type="EMBL" id="KKQ27909.1"/>
    </source>
</evidence>
<reference evidence="2 3" key="1">
    <citation type="journal article" date="2015" name="Nature">
        <title>rRNA introns, odd ribosomes, and small enigmatic genomes across a large radiation of phyla.</title>
        <authorList>
            <person name="Brown C.T."/>
            <person name="Hug L.A."/>
            <person name="Thomas B.C."/>
            <person name="Sharon I."/>
            <person name="Castelle C.J."/>
            <person name="Singh A."/>
            <person name="Wilkins M.J."/>
            <person name="Williams K.H."/>
            <person name="Banfield J.F."/>
        </authorList>
    </citation>
    <scope>NUCLEOTIDE SEQUENCE [LARGE SCALE GENOMIC DNA]</scope>
</reference>
<keyword evidence="1" id="KW-0472">Membrane</keyword>
<dbReference type="AlphaFoldDB" id="A0A0G0IUS0"/>
<accession>A0A0G0IUS0</accession>
<name>A0A0G0IUS0_9BACT</name>
<evidence type="ECO:0000256" key="1">
    <source>
        <dbReference type="SAM" id="Phobius"/>
    </source>
</evidence>
<keyword evidence="1" id="KW-0812">Transmembrane</keyword>
<evidence type="ECO:0008006" key="4">
    <source>
        <dbReference type="Google" id="ProtNLM"/>
    </source>
</evidence>
<organism evidence="2 3">
    <name type="scientific">Candidatus Magasanikbacteria bacterium GW2011_GWC2_37_14</name>
    <dbReference type="NCBI Taxonomy" id="1619046"/>
    <lineage>
        <taxon>Bacteria</taxon>
        <taxon>Candidatus Magasanikiibacteriota</taxon>
    </lineage>
</organism>
<gene>
    <name evidence="2" type="ORF">US42_C0004G0048</name>
</gene>
<protein>
    <recommendedName>
        <fullName evidence="4">DUF4878 domain-containing protein</fullName>
    </recommendedName>
</protein>
<feature type="transmembrane region" description="Helical" evidence="1">
    <location>
        <begin position="7"/>
        <end position="27"/>
    </location>
</feature>
<dbReference type="STRING" id="1619046.US42_C0004G0048"/>
<sequence length="162" mass="18898">MFNKKNFLVTIIIIVAVLLVGGGVTWYKNCQEYVKRGLAKNTFPYTKYNQDELNSLYSQYPLENVATTQTPEQTYQKFREYLKNQDIDGALSLIFERYRAEYKKAFEKAKNEGKVLELYKALPETLQKVSCYDTICTYKIGNKDVEVEFVKNLQGVWLIESI</sequence>
<keyword evidence="1" id="KW-1133">Transmembrane helix</keyword>
<dbReference type="EMBL" id="LBSX01000004">
    <property type="protein sequence ID" value="KKQ27909.1"/>
    <property type="molecule type" value="Genomic_DNA"/>
</dbReference>